<dbReference type="Gene3D" id="3.40.630.30">
    <property type="match status" value="1"/>
</dbReference>
<reference evidence="5 6" key="1">
    <citation type="submission" date="2018-05" db="EMBL/GenBank/DDBJ databases">
        <title>Leucothrix arctica sp. nov., isolated from Arctic seawater.</title>
        <authorList>
            <person name="Choi A."/>
            <person name="Baek K."/>
        </authorList>
    </citation>
    <scope>NUCLEOTIDE SEQUENCE [LARGE SCALE GENOMIC DNA]</scope>
    <source>
        <strain evidence="5 6">IMCC9719</strain>
    </source>
</reference>
<dbReference type="PROSITE" id="PS51186">
    <property type="entry name" value="GNAT"/>
    <property type="match status" value="1"/>
</dbReference>
<dbReference type="Gene3D" id="3.40.50.261">
    <property type="entry name" value="Succinyl-CoA synthetase domains"/>
    <property type="match status" value="2"/>
</dbReference>
<evidence type="ECO:0000313" key="5">
    <source>
        <dbReference type="EMBL" id="PWQ98279.1"/>
    </source>
</evidence>
<keyword evidence="3" id="KW-0067">ATP-binding</keyword>
<protein>
    <recommendedName>
        <fullName evidence="4">N-acetyltransferase domain-containing protein</fullName>
    </recommendedName>
</protein>
<comment type="caution">
    <text evidence="5">The sequence shown here is derived from an EMBL/GenBank/DDBJ whole genome shotgun (WGS) entry which is preliminary data.</text>
</comment>
<dbReference type="InterPro" id="IPR051538">
    <property type="entry name" value="Acyl-CoA_Synth/Transferase"/>
</dbReference>
<keyword evidence="6" id="KW-1185">Reference proteome</keyword>
<name>A0A317CIX4_9GAMM</name>
<dbReference type="InterPro" id="IPR016181">
    <property type="entry name" value="Acyl_CoA_acyltransferase"/>
</dbReference>
<dbReference type="AlphaFoldDB" id="A0A317CIX4"/>
<dbReference type="CDD" id="cd04301">
    <property type="entry name" value="NAT_SF"/>
    <property type="match status" value="1"/>
</dbReference>
<keyword evidence="2" id="KW-0547">Nucleotide-binding</keyword>
<dbReference type="Pfam" id="PF00583">
    <property type="entry name" value="Acetyltransf_1"/>
    <property type="match status" value="1"/>
</dbReference>
<dbReference type="Gene3D" id="3.30.470.20">
    <property type="entry name" value="ATP-grasp fold, B domain"/>
    <property type="match status" value="1"/>
</dbReference>
<organism evidence="5 6">
    <name type="scientific">Leucothrix arctica</name>
    <dbReference type="NCBI Taxonomy" id="1481894"/>
    <lineage>
        <taxon>Bacteria</taxon>
        <taxon>Pseudomonadati</taxon>
        <taxon>Pseudomonadota</taxon>
        <taxon>Gammaproteobacteria</taxon>
        <taxon>Thiotrichales</taxon>
        <taxon>Thiotrichaceae</taxon>
        <taxon>Leucothrix</taxon>
    </lineage>
</organism>
<keyword evidence="1" id="KW-0436">Ligase</keyword>
<dbReference type="SUPFAM" id="SSF55729">
    <property type="entry name" value="Acyl-CoA N-acyltransferases (Nat)"/>
    <property type="match status" value="1"/>
</dbReference>
<dbReference type="RefSeq" id="WP_109822120.1">
    <property type="nucleotide sequence ID" value="NZ_QGKL01000012.1"/>
</dbReference>
<evidence type="ECO:0000313" key="6">
    <source>
        <dbReference type="Proteomes" id="UP000245506"/>
    </source>
</evidence>
<dbReference type="GO" id="GO:0016747">
    <property type="term" value="F:acyltransferase activity, transferring groups other than amino-acyl groups"/>
    <property type="evidence" value="ECO:0007669"/>
    <property type="project" value="InterPro"/>
</dbReference>
<dbReference type="Proteomes" id="UP000245506">
    <property type="component" value="Unassembled WGS sequence"/>
</dbReference>
<dbReference type="InterPro" id="IPR016102">
    <property type="entry name" value="Succinyl-CoA_synth-like"/>
</dbReference>
<dbReference type="EMBL" id="QGKL01000012">
    <property type="protein sequence ID" value="PWQ98279.1"/>
    <property type="molecule type" value="Genomic_DNA"/>
</dbReference>
<evidence type="ECO:0000256" key="2">
    <source>
        <dbReference type="ARBA" id="ARBA00022741"/>
    </source>
</evidence>
<dbReference type="SMART" id="SM00881">
    <property type="entry name" value="CoA_binding"/>
    <property type="match status" value="1"/>
</dbReference>
<dbReference type="InterPro" id="IPR003781">
    <property type="entry name" value="CoA-bd"/>
</dbReference>
<evidence type="ECO:0000259" key="4">
    <source>
        <dbReference type="PROSITE" id="PS51186"/>
    </source>
</evidence>
<dbReference type="Pfam" id="PF13380">
    <property type="entry name" value="CoA_binding_2"/>
    <property type="match status" value="1"/>
</dbReference>
<dbReference type="SUPFAM" id="SSF52210">
    <property type="entry name" value="Succinyl-CoA synthetase domains"/>
    <property type="match status" value="2"/>
</dbReference>
<evidence type="ECO:0000256" key="3">
    <source>
        <dbReference type="ARBA" id="ARBA00022840"/>
    </source>
</evidence>
<sequence>MSEHYLKALFDPASLVVIGASETVNTQAAAITAKLQEQFTGKLYFVNPKHKSILERTCHKSVEAIEDSIDLAVIVSPIKSVEKVTKQCAAQGIRNVLVMTHFPSRYRGEITKAIASLDSVAKELGVRLLGPNASALIRPSTKLNVSTTVNSILPGKLALVSRSSSICNSIIDWAETEEVGFSSIISHGAGVDVDLADILDFLSSDYRTNSIILYINHIHNSRRFMSALRAAAKIKPVIVLKSAHENGSYSDAFTKIPNVHVMHDIFLAAVLRAGADHVSSLSNLFAAAKILGSSQKTKGERLGIISNGYGPVMLANDRLRDLGIQTTTLSPELVKDLKNTADNLLFFENAIMISNRKDIAEVYAENVKRLLASKEIDAVAIFLAPSAMIDAEAIAFEVAKVVKRAQKPVLAVWLGSNNAGKGRKALIQEKISNYRTPESAMEAFRFLCHHFANRQRLLQVPFALKKMQPPKVTDSRALIQQSLKNKTYVLSMVDTQALLEAFHIKCDFTKHSEASASPLSDRSLKVSILNDPIFGPVISLGFGGAMSSALKNSAIQLPPLNRRLSEGLINDAQVTTILNTIHDVTKVNREKLRGVLIRVSEIATNLPEVFELTLNPLMLGEHEAVVCGAQVVVQKVNKDHKLFSHLAIHPYPSDWHRHIVIQDNQKVEVRPIRAEDAKAEMKFIDNMSKESKYFRFMYVVNTLTPEMLSNFTKMDYDREMAFGAFMQKEGEDILLGESRYAINPDKQSCEFSIVVDDNYQGMGLARQLMLILIEHIKDHDLKVIEGTVLKKNTAMDKLMKSLGFSKRASQEDYDINIYTLKYDD</sequence>
<dbReference type="GO" id="GO:0005524">
    <property type="term" value="F:ATP binding"/>
    <property type="evidence" value="ECO:0007669"/>
    <property type="project" value="UniProtKB-KW"/>
</dbReference>
<dbReference type="SUPFAM" id="SSF51735">
    <property type="entry name" value="NAD(P)-binding Rossmann-fold domains"/>
    <property type="match status" value="1"/>
</dbReference>
<dbReference type="PANTHER" id="PTHR43334">
    <property type="entry name" value="ACETATE--COA LIGASE [ADP-FORMING]"/>
    <property type="match status" value="1"/>
</dbReference>
<dbReference type="GO" id="GO:0016874">
    <property type="term" value="F:ligase activity"/>
    <property type="evidence" value="ECO:0007669"/>
    <property type="project" value="UniProtKB-KW"/>
</dbReference>
<feature type="domain" description="N-acetyltransferase" evidence="4">
    <location>
        <begin position="667"/>
        <end position="824"/>
    </location>
</feature>
<accession>A0A317CIX4</accession>
<dbReference type="InterPro" id="IPR000182">
    <property type="entry name" value="GNAT_dom"/>
</dbReference>
<dbReference type="PANTHER" id="PTHR43334:SF1">
    <property type="entry name" value="3-HYDROXYPROPIONATE--COA LIGASE [ADP-FORMING]"/>
    <property type="match status" value="1"/>
</dbReference>
<dbReference type="Pfam" id="PF13607">
    <property type="entry name" value="Succ_CoA_lig"/>
    <property type="match status" value="1"/>
</dbReference>
<dbReference type="Gene3D" id="3.40.50.720">
    <property type="entry name" value="NAD(P)-binding Rossmann-like Domain"/>
    <property type="match status" value="1"/>
</dbReference>
<gene>
    <name evidence="5" type="ORF">DKT75_03870</name>
</gene>
<dbReference type="InterPro" id="IPR032875">
    <property type="entry name" value="Succ_CoA_lig_flav_dom"/>
</dbReference>
<evidence type="ECO:0000256" key="1">
    <source>
        <dbReference type="ARBA" id="ARBA00022598"/>
    </source>
</evidence>
<dbReference type="InterPro" id="IPR036291">
    <property type="entry name" value="NAD(P)-bd_dom_sf"/>
</dbReference>
<dbReference type="OrthoDB" id="9807426at2"/>
<dbReference type="Pfam" id="PF13549">
    <property type="entry name" value="ATP-grasp_5"/>
    <property type="match status" value="1"/>
</dbReference>
<proteinExistence type="predicted"/>